<name>A0A232EX29_9HYME</name>
<keyword evidence="8" id="KW-0769">Symport</keyword>
<comment type="catalytic activity">
    <reaction evidence="20">
        <text>D-glucuronate(out) + H(+)(out) = D-glucuronate(in) + H(+)(in)</text>
        <dbReference type="Rhea" id="RHEA:72591"/>
        <dbReference type="ChEBI" id="CHEBI:15378"/>
        <dbReference type="ChEBI" id="CHEBI:58720"/>
    </reaction>
    <physiologicalReaction direction="left-to-right" evidence="20">
        <dbReference type="Rhea" id="RHEA:72592"/>
    </physiologicalReaction>
</comment>
<evidence type="ECO:0000256" key="25">
    <source>
        <dbReference type="ARBA" id="ARBA00081925"/>
    </source>
</evidence>
<feature type="transmembrane region" description="Helical" evidence="27">
    <location>
        <begin position="436"/>
        <end position="455"/>
    </location>
</feature>
<evidence type="ECO:0000256" key="26">
    <source>
        <dbReference type="SAM" id="MobiDB-lite"/>
    </source>
</evidence>
<dbReference type="InterPro" id="IPR050382">
    <property type="entry name" value="MFS_Na/Anion_cotransporter"/>
</dbReference>
<keyword evidence="10" id="KW-0770">Synapse</keyword>
<feature type="transmembrane region" description="Helical" evidence="27">
    <location>
        <begin position="307"/>
        <end position="332"/>
    </location>
</feature>
<evidence type="ECO:0000256" key="20">
    <source>
        <dbReference type="ARBA" id="ARBA00051612"/>
    </source>
</evidence>
<evidence type="ECO:0000256" key="9">
    <source>
        <dbReference type="ARBA" id="ARBA00022989"/>
    </source>
</evidence>
<comment type="function">
    <text evidence="21">Receptor for CM101, a polysaccharide produced by group B Streptococcus with antipathoangiogenic properties.</text>
</comment>
<comment type="catalytic activity">
    <reaction evidence="19">
        <text>L-glutamate(out) = L-glutamate(in)</text>
        <dbReference type="Rhea" id="RHEA:66336"/>
        <dbReference type="ChEBI" id="CHEBI:29985"/>
    </reaction>
    <physiologicalReaction direction="left-to-right" evidence="19">
        <dbReference type="Rhea" id="RHEA:66337"/>
    </physiologicalReaction>
</comment>
<evidence type="ECO:0000256" key="27">
    <source>
        <dbReference type="SAM" id="Phobius"/>
    </source>
</evidence>
<evidence type="ECO:0000256" key="10">
    <source>
        <dbReference type="ARBA" id="ARBA00023018"/>
    </source>
</evidence>
<evidence type="ECO:0000256" key="19">
    <source>
        <dbReference type="ARBA" id="ARBA00051447"/>
    </source>
</evidence>
<evidence type="ECO:0000256" key="3">
    <source>
        <dbReference type="ARBA" id="ARBA00004638"/>
    </source>
</evidence>
<keyword evidence="6" id="KW-1003">Cell membrane</keyword>
<dbReference type="GO" id="GO:0046942">
    <property type="term" value="P:carboxylic acid transport"/>
    <property type="evidence" value="ECO:0007669"/>
    <property type="project" value="UniProtKB-ARBA"/>
</dbReference>
<evidence type="ECO:0000256" key="18">
    <source>
        <dbReference type="ARBA" id="ARBA00051403"/>
    </source>
</evidence>
<evidence type="ECO:0000256" key="4">
    <source>
        <dbReference type="ARBA" id="ARBA00004656"/>
    </source>
</evidence>
<dbReference type="PROSITE" id="PS50850">
    <property type="entry name" value="MFS"/>
    <property type="match status" value="1"/>
</dbReference>
<dbReference type="InterPro" id="IPR036259">
    <property type="entry name" value="MFS_trans_sf"/>
</dbReference>
<dbReference type="FunFam" id="1.20.1250.20:FF:000003">
    <property type="entry name" value="Solute carrier family 17 member 3"/>
    <property type="match status" value="1"/>
</dbReference>
<dbReference type="OrthoDB" id="2985014at2759"/>
<dbReference type="SUPFAM" id="SSF103473">
    <property type="entry name" value="MFS general substrate transporter"/>
    <property type="match status" value="1"/>
</dbReference>
<evidence type="ECO:0000256" key="21">
    <source>
        <dbReference type="ARBA" id="ARBA00056891"/>
    </source>
</evidence>
<feature type="transmembrane region" description="Helical" evidence="27">
    <location>
        <begin position="115"/>
        <end position="136"/>
    </location>
</feature>
<keyword evidence="9 27" id="KW-1133">Transmembrane helix</keyword>
<keyword evidence="7 27" id="KW-0812">Transmembrane</keyword>
<evidence type="ECO:0000256" key="5">
    <source>
        <dbReference type="ARBA" id="ARBA00022448"/>
    </source>
</evidence>
<evidence type="ECO:0000256" key="8">
    <source>
        <dbReference type="ARBA" id="ARBA00022847"/>
    </source>
</evidence>
<feature type="transmembrane region" description="Helical" evidence="27">
    <location>
        <begin position="400"/>
        <end position="421"/>
    </location>
</feature>
<comment type="caution">
    <text evidence="29">The sequence shown here is derived from an EMBL/GenBank/DDBJ whole genome shotgun (WGS) entry which is preliminary data.</text>
</comment>
<protein>
    <recommendedName>
        <fullName evidence="22">Sialin</fullName>
    </recommendedName>
    <alternativeName>
        <fullName evidence="25">H(+)/nitrate cotransporter</fullName>
    </alternativeName>
    <alternativeName>
        <fullName evidence="23">H(+)/sialic acid cotransporter</fullName>
    </alternativeName>
    <alternativeName>
        <fullName evidence="24">Vesicular excitatory amino acid transporter</fullName>
    </alternativeName>
</protein>
<keyword evidence="5" id="KW-0813">Transport</keyword>
<dbReference type="Proteomes" id="UP000215335">
    <property type="component" value="Unassembled WGS sequence"/>
</dbReference>
<evidence type="ECO:0000256" key="22">
    <source>
        <dbReference type="ARBA" id="ARBA00069713"/>
    </source>
</evidence>
<dbReference type="InterPro" id="IPR020846">
    <property type="entry name" value="MFS_dom"/>
</dbReference>
<feature type="transmembrane region" description="Helical" evidence="27">
    <location>
        <begin position="16"/>
        <end position="36"/>
    </location>
</feature>
<evidence type="ECO:0000256" key="2">
    <source>
        <dbReference type="ARBA" id="ARBA00004554"/>
    </source>
</evidence>
<evidence type="ECO:0000256" key="13">
    <source>
        <dbReference type="ARBA" id="ARBA00023228"/>
    </source>
</evidence>
<feature type="compositionally biased region" description="Basic and acidic residues" evidence="26">
    <location>
        <begin position="55"/>
        <end position="64"/>
    </location>
</feature>
<dbReference type="Pfam" id="PF07690">
    <property type="entry name" value="MFS_1"/>
    <property type="match status" value="1"/>
</dbReference>
<evidence type="ECO:0000256" key="17">
    <source>
        <dbReference type="ARBA" id="ARBA00050625"/>
    </source>
</evidence>
<comment type="catalytic activity">
    <reaction evidence="16">
        <text>L-aspartate(out) = L-aspartate(in)</text>
        <dbReference type="Rhea" id="RHEA:66332"/>
        <dbReference type="ChEBI" id="CHEBI:29991"/>
    </reaction>
    <physiologicalReaction direction="left-to-right" evidence="16">
        <dbReference type="Rhea" id="RHEA:66333"/>
    </physiologicalReaction>
</comment>
<comment type="catalytic activity">
    <reaction evidence="18">
        <text>N-acetyl-L-aspartyl-L-glutamate(out) = N-acetyl-L-aspartyl-L-glutamate(in)</text>
        <dbReference type="Rhea" id="RHEA:72599"/>
        <dbReference type="ChEBI" id="CHEBI:76931"/>
    </reaction>
    <physiologicalReaction direction="left-to-right" evidence="18">
        <dbReference type="Rhea" id="RHEA:72600"/>
    </physiologicalReaction>
</comment>
<feature type="transmembrane region" description="Helical" evidence="27">
    <location>
        <begin position="344"/>
        <end position="363"/>
    </location>
</feature>
<evidence type="ECO:0000256" key="23">
    <source>
        <dbReference type="ARBA" id="ARBA00080244"/>
    </source>
</evidence>
<keyword evidence="14" id="KW-0968">Cytoplasmic vesicle</keyword>
<keyword evidence="30" id="KW-1185">Reference proteome</keyword>
<dbReference type="PANTHER" id="PTHR11662:SF415">
    <property type="entry name" value="AT30085P-RELATED"/>
    <property type="match status" value="1"/>
</dbReference>
<comment type="subcellular location">
    <subcellularLocation>
        <location evidence="2">Basolateral cell membrane</location>
        <topology evidence="2">Multi-pass membrane protein</topology>
    </subcellularLocation>
    <subcellularLocation>
        <location evidence="3">Cytoplasmic vesicle</location>
        <location evidence="3">Secretory vesicle membrane</location>
        <topology evidence="3">Multi-pass membrane protein</topology>
    </subcellularLocation>
    <subcellularLocation>
        <location evidence="1">Cytoplasmic vesicle</location>
        <location evidence="1">Secretory vesicle</location>
        <location evidence="1">Synaptic vesicle membrane</location>
    </subcellularLocation>
    <subcellularLocation>
        <location evidence="4">Lysosome membrane</location>
    </subcellularLocation>
</comment>
<dbReference type="GO" id="GO:0016323">
    <property type="term" value="C:basolateral plasma membrane"/>
    <property type="evidence" value="ECO:0007669"/>
    <property type="project" value="UniProtKB-SubCell"/>
</dbReference>
<keyword evidence="13" id="KW-0458">Lysosome</keyword>
<feature type="transmembrane region" description="Helical" evidence="27">
    <location>
        <begin position="178"/>
        <end position="199"/>
    </location>
</feature>
<evidence type="ECO:0000313" key="29">
    <source>
        <dbReference type="EMBL" id="OXU22922.1"/>
    </source>
</evidence>
<evidence type="ECO:0000256" key="6">
    <source>
        <dbReference type="ARBA" id="ARBA00022475"/>
    </source>
</evidence>
<accession>A0A232EX29</accession>
<evidence type="ECO:0000256" key="7">
    <source>
        <dbReference type="ARBA" id="ARBA00022692"/>
    </source>
</evidence>
<keyword evidence="11 27" id="KW-0472">Membrane</keyword>
<feature type="region of interest" description="Disordered" evidence="26">
    <location>
        <begin position="55"/>
        <end position="75"/>
    </location>
</feature>
<gene>
    <name evidence="29" type="ORF">TSAR_001140</name>
</gene>
<proteinExistence type="predicted"/>
<dbReference type="GO" id="GO:0006820">
    <property type="term" value="P:monoatomic anion transport"/>
    <property type="evidence" value="ECO:0007669"/>
    <property type="project" value="TreeGrafter"/>
</dbReference>
<dbReference type="InterPro" id="IPR011701">
    <property type="entry name" value="MFS"/>
</dbReference>
<dbReference type="EMBL" id="NNAY01001788">
    <property type="protein sequence ID" value="OXU22922.1"/>
    <property type="molecule type" value="Genomic_DNA"/>
</dbReference>
<reference evidence="29 30" key="1">
    <citation type="journal article" date="2017" name="Curr. Biol.">
        <title>The Evolution of Venom by Co-option of Single-Copy Genes.</title>
        <authorList>
            <person name="Martinson E.O."/>
            <person name="Mrinalini"/>
            <person name="Kelkar Y.D."/>
            <person name="Chang C.H."/>
            <person name="Werren J.H."/>
        </authorList>
    </citation>
    <scope>NUCLEOTIDE SEQUENCE [LARGE SCALE GENOMIC DNA]</scope>
    <source>
        <strain evidence="29 30">Alberta</strain>
        <tissue evidence="29">Whole body</tissue>
    </source>
</reference>
<comment type="catalytic activity">
    <reaction evidence="15">
        <text>2 nitrate(out) + H(+)(out) = 2 nitrate(in) + H(+)(in)</text>
        <dbReference type="Rhea" id="RHEA:71539"/>
        <dbReference type="ChEBI" id="CHEBI:15378"/>
        <dbReference type="ChEBI" id="CHEBI:17632"/>
    </reaction>
    <physiologicalReaction direction="left-to-right" evidence="15">
        <dbReference type="Rhea" id="RHEA:71540"/>
    </physiologicalReaction>
</comment>
<dbReference type="GO" id="GO:0015293">
    <property type="term" value="F:symporter activity"/>
    <property type="evidence" value="ECO:0007669"/>
    <property type="project" value="UniProtKB-KW"/>
</dbReference>
<feature type="transmembrane region" description="Helical" evidence="27">
    <location>
        <begin position="369"/>
        <end position="388"/>
    </location>
</feature>
<feature type="domain" description="Major facilitator superfamily (MFS) profile" evidence="28">
    <location>
        <begin position="17"/>
        <end position="460"/>
    </location>
</feature>
<comment type="catalytic activity">
    <reaction evidence="17">
        <text>N-acetylneuraminate(in) + H(+)(in) = N-acetylneuraminate(out) + H(+)(out)</text>
        <dbReference type="Rhea" id="RHEA:28987"/>
        <dbReference type="ChEBI" id="CHEBI:15378"/>
        <dbReference type="ChEBI" id="CHEBI:35418"/>
    </reaction>
    <physiologicalReaction direction="right-to-left" evidence="17">
        <dbReference type="Rhea" id="RHEA:28989"/>
    </physiologicalReaction>
</comment>
<feature type="transmembrane region" description="Helical" evidence="27">
    <location>
        <begin position="205"/>
        <end position="226"/>
    </location>
</feature>
<dbReference type="Gene3D" id="1.20.1250.20">
    <property type="entry name" value="MFS general substrate transporter like domains"/>
    <property type="match status" value="2"/>
</dbReference>
<dbReference type="FunFam" id="1.20.1250.20:FF:000067">
    <property type="entry name" value="sialin isoform X2"/>
    <property type="match status" value="1"/>
</dbReference>
<organism evidence="29 30">
    <name type="scientific">Trichomalopsis sarcophagae</name>
    <dbReference type="NCBI Taxonomy" id="543379"/>
    <lineage>
        <taxon>Eukaryota</taxon>
        <taxon>Metazoa</taxon>
        <taxon>Ecdysozoa</taxon>
        <taxon>Arthropoda</taxon>
        <taxon>Hexapoda</taxon>
        <taxon>Insecta</taxon>
        <taxon>Pterygota</taxon>
        <taxon>Neoptera</taxon>
        <taxon>Endopterygota</taxon>
        <taxon>Hymenoptera</taxon>
        <taxon>Apocrita</taxon>
        <taxon>Proctotrupomorpha</taxon>
        <taxon>Chalcidoidea</taxon>
        <taxon>Pteromalidae</taxon>
        <taxon>Pteromalinae</taxon>
        <taxon>Trichomalopsis</taxon>
    </lineage>
</organism>
<evidence type="ECO:0000256" key="14">
    <source>
        <dbReference type="ARBA" id="ARBA00023329"/>
    </source>
</evidence>
<evidence type="ECO:0000256" key="11">
    <source>
        <dbReference type="ARBA" id="ARBA00023136"/>
    </source>
</evidence>
<evidence type="ECO:0000256" key="16">
    <source>
        <dbReference type="ARBA" id="ARBA00050554"/>
    </source>
</evidence>
<dbReference type="PANTHER" id="PTHR11662">
    <property type="entry name" value="SOLUTE CARRIER FAMILY 17"/>
    <property type="match status" value="1"/>
</dbReference>
<evidence type="ECO:0000256" key="15">
    <source>
        <dbReference type="ARBA" id="ARBA00050101"/>
    </source>
</evidence>
<keyword evidence="12" id="KW-0325">Glycoprotein</keyword>
<evidence type="ECO:0000256" key="12">
    <source>
        <dbReference type="ARBA" id="ARBA00023180"/>
    </source>
</evidence>
<dbReference type="STRING" id="543379.A0A232EX29"/>
<evidence type="ECO:0000259" key="28">
    <source>
        <dbReference type="PROSITE" id="PS50850"/>
    </source>
</evidence>
<dbReference type="GO" id="GO:0030672">
    <property type="term" value="C:synaptic vesicle membrane"/>
    <property type="evidence" value="ECO:0007669"/>
    <property type="project" value="UniProtKB-SubCell"/>
</dbReference>
<feature type="transmembrane region" description="Helical" evidence="27">
    <location>
        <begin position="142"/>
        <end position="166"/>
    </location>
</feature>
<evidence type="ECO:0000256" key="24">
    <source>
        <dbReference type="ARBA" id="ARBA00081195"/>
    </source>
</evidence>
<evidence type="ECO:0000256" key="1">
    <source>
        <dbReference type="ARBA" id="ARBA00004432"/>
    </source>
</evidence>
<dbReference type="AlphaFoldDB" id="A0A232EX29"/>
<dbReference type="CDD" id="cd17318">
    <property type="entry name" value="MFS_SLC17"/>
    <property type="match status" value="1"/>
</dbReference>
<evidence type="ECO:0000313" key="30">
    <source>
        <dbReference type="Proteomes" id="UP000215335"/>
    </source>
</evidence>
<sequence>MITSLKHCCAPIPQRWIFAFMSFLALVMAYGMRVSISITITEMVKHIEKNVTIDEETCPKDENSAPKNTTGTGAGTYDWDEETQGIILSSFYWGYVITQLPGALLAEKFGGKQTLGLGMLCTAILTIAIPFAVTWGESTALIVLRVLMGLGEGVTLPALNVMLAQWVPPDERSKTGSFVYVGAPLGTVFATAISGVILKYTSWPIVFYFFGGIGIVWYFIWLVTCYNTPREHPFISDKEATFLHQELSAVAHVNPPPVPWRHLLKSMPLWALISVQIGHDWGFYTISTELPKYMSSVLHYSVDQNGYLSSLPYIGMWLCCTFMSWLADWLISKGHMAITTVRKVGTTIASVGPGLFVIAASYVGCDRTLVVVMFTLGVTLLGSGIPSLKVNALDLSPNYAGTVMAISNGAAACTGIITPYLTGVLTPDQTLSQWRVVFWIIFVVLMVSNVFYLIFASGKVADWNDPILMKRNKAEQKRAQEAAAFEASRKATEVY</sequence>
<dbReference type="GO" id="GO:0005765">
    <property type="term" value="C:lysosomal membrane"/>
    <property type="evidence" value="ECO:0007669"/>
    <property type="project" value="UniProtKB-SubCell"/>
</dbReference>